<feature type="domain" description="Phosphotyrosine protein phosphatase I" evidence="2">
    <location>
        <begin position="2"/>
        <end position="138"/>
    </location>
</feature>
<dbReference type="SMART" id="SM00226">
    <property type="entry name" value="LMWPc"/>
    <property type="match status" value="1"/>
</dbReference>
<dbReference type="RefSeq" id="WP_377469355.1">
    <property type="nucleotide sequence ID" value="NZ_JBHLWN010000027.1"/>
</dbReference>
<evidence type="ECO:0000256" key="1">
    <source>
        <dbReference type="ARBA" id="ARBA00022849"/>
    </source>
</evidence>
<dbReference type="EMBL" id="JBHLWN010000027">
    <property type="protein sequence ID" value="MFC0212235.1"/>
    <property type="molecule type" value="Genomic_DNA"/>
</dbReference>
<dbReference type="SUPFAM" id="SSF52788">
    <property type="entry name" value="Phosphotyrosine protein phosphatases I"/>
    <property type="match status" value="1"/>
</dbReference>
<organism evidence="3 4">
    <name type="scientific">Paenibacillus chartarius</name>
    <dbReference type="NCBI Taxonomy" id="747481"/>
    <lineage>
        <taxon>Bacteria</taxon>
        <taxon>Bacillati</taxon>
        <taxon>Bacillota</taxon>
        <taxon>Bacilli</taxon>
        <taxon>Bacillales</taxon>
        <taxon>Paenibacillaceae</taxon>
        <taxon>Paenibacillus</taxon>
    </lineage>
</organism>
<dbReference type="Proteomes" id="UP001589776">
    <property type="component" value="Unassembled WGS sequence"/>
</dbReference>
<name>A0ABV6DHY3_9BACL</name>
<dbReference type="InterPro" id="IPR036196">
    <property type="entry name" value="Ptyr_pPase_sf"/>
</dbReference>
<dbReference type="Gene3D" id="3.40.50.2300">
    <property type="match status" value="1"/>
</dbReference>
<accession>A0ABV6DHY3</accession>
<dbReference type="Pfam" id="PF01451">
    <property type="entry name" value="LMWPc"/>
    <property type="match status" value="1"/>
</dbReference>
<evidence type="ECO:0000313" key="4">
    <source>
        <dbReference type="Proteomes" id="UP001589776"/>
    </source>
</evidence>
<reference evidence="3 4" key="1">
    <citation type="submission" date="2024-09" db="EMBL/GenBank/DDBJ databases">
        <authorList>
            <person name="Sun Q."/>
            <person name="Mori K."/>
        </authorList>
    </citation>
    <scope>NUCLEOTIDE SEQUENCE [LARGE SCALE GENOMIC DNA]</scope>
    <source>
        <strain evidence="3 4">CCM 7759</strain>
    </source>
</reference>
<evidence type="ECO:0000259" key="2">
    <source>
        <dbReference type="SMART" id="SM00226"/>
    </source>
</evidence>
<evidence type="ECO:0000313" key="3">
    <source>
        <dbReference type="EMBL" id="MFC0212235.1"/>
    </source>
</evidence>
<proteinExistence type="predicted"/>
<gene>
    <name evidence="3" type="ORF">ACFFK0_07145</name>
</gene>
<comment type="caution">
    <text evidence="3">The sequence shown here is derived from an EMBL/GenBank/DDBJ whole genome shotgun (WGS) entry which is preliminary data.</text>
</comment>
<dbReference type="InterPro" id="IPR023485">
    <property type="entry name" value="Ptyr_pPase"/>
</dbReference>
<protein>
    <recommendedName>
        <fullName evidence="2">Phosphotyrosine protein phosphatase I domain-containing protein</fullName>
    </recommendedName>
</protein>
<keyword evidence="1" id="KW-0059">Arsenical resistance</keyword>
<dbReference type="PANTHER" id="PTHR43428">
    <property type="entry name" value="ARSENATE REDUCTASE"/>
    <property type="match status" value="1"/>
</dbReference>
<dbReference type="PANTHER" id="PTHR43428:SF1">
    <property type="entry name" value="ARSENATE REDUCTASE"/>
    <property type="match status" value="1"/>
</dbReference>
<keyword evidence="4" id="KW-1185">Reference proteome</keyword>
<sequence length="155" mass="17833">MQHIYFLCYHNRCRSQMAEAFAKHYTNEILAVDSAGIEPLSIHPFTVEVMKEIGINISNNSSKKLDFKTFTRSNCIINIGNRIIEKSNVISLGQSFGIYSDHWDIHNPIPKDGKEADITDFRKVRDSIHREVLSLFHLFGVPYHKDKVVNDLQLS</sequence>